<feature type="transmembrane region" description="Helical" evidence="2">
    <location>
        <begin position="46"/>
        <end position="64"/>
    </location>
</feature>
<dbReference type="InterPro" id="IPR023365">
    <property type="entry name" value="Sortase_dom-sf"/>
</dbReference>
<dbReference type="SUPFAM" id="SSF63817">
    <property type="entry name" value="Sortase"/>
    <property type="match status" value="1"/>
</dbReference>
<organism evidence="3 4">
    <name type="scientific">Candidatus Jorgensenbacteria bacterium GW2011_GWF2_41_8</name>
    <dbReference type="NCBI Taxonomy" id="1618667"/>
    <lineage>
        <taxon>Bacteria</taxon>
        <taxon>Candidatus Joergenseniibacteriota</taxon>
    </lineage>
</organism>
<dbReference type="InterPro" id="IPR005754">
    <property type="entry name" value="Sortase"/>
</dbReference>
<dbReference type="AlphaFoldDB" id="A0A0G0XLI6"/>
<evidence type="ECO:0000313" key="4">
    <source>
        <dbReference type="Proteomes" id="UP000033856"/>
    </source>
</evidence>
<evidence type="ECO:0000256" key="1">
    <source>
        <dbReference type="ARBA" id="ARBA00022801"/>
    </source>
</evidence>
<accession>A0A0G0XLI6</accession>
<proteinExistence type="predicted"/>
<reference evidence="3 4" key="1">
    <citation type="journal article" date="2015" name="Nature">
        <title>rRNA introns, odd ribosomes, and small enigmatic genomes across a large radiation of phyla.</title>
        <authorList>
            <person name="Brown C.T."/>
            <person name="Hug L.A."/>
            <person name="Thomas B.C."/>
            <person name="Sharon I."/>
            <person name="Castelle C.J."/>
            <person name="Singh A."/>
            <person name="Wilkins M.J."/>
            <person name="Williams K.H."/>
            <person name="Banfield J.F."/>
        </authorList>
    </citation>
    <scope>NUCLEOTIDE SEQUENCE [LARGE SCALE GENOMIC DNA]</scope>
</reference>
<sequence length="272" mass="30112">MINFNFIKTEDRNQLAVSLPNRLVIETRRFHRLTANRFNLASVKDIKVAVILFVAIFLAVFSFMNRGEIFNSFNFNIFNNGKKEIAENERLTAELRAIYGYAARGGENAENNAGAYSQNNNNYYADNNFGNAAVESSDNISIPKINITAPIIRSASTDANIILNDLKRGVVLYPESALPGEGSAVIIGHSSSNFPWRKYSSVFSKLNKLEIGDSIFVNYKGRRLVFSVINKKIGTAKDLISSNIGGDLILGSCWPVGSDKERIMIAASLQNN</sequence>
<dbReference type="CDD" id="cd00004">
    <property type="entry name" value="Sortase"/>
    <property type="match status" value="1"/>
</dbReference>
<evidence type="ECO:0000256" key="2">
    <source>
        <dbReference type="SAM" id="Phobius"/>
    </source>
</evidence>
<dbReference type="PATRIC" id="fig|1618667.3.peg.91"/>
<gene>
    <name evidence="3" type="ORF">UU83_C0003G0032</name>
</gene>
<keyword evidence="2" id="KW-0812">Transmembrane</keyword>
<comment type="caution">
    <text evidence="3">The sequence shown here is derived from an EMBL/GenBank/DDBJ whole genome shotgun (WGS) entry which is preliminary data.</text>
</comment>
<keyword evidence="1" id="KW-0378">Hydrolase</keyword>
<dbReference type="GO" id="GO:0016787">
    <property type="term" value="F:hydrolase activity"/>
    <property type="evidence" value="ECO:0007669"/>
    <property type="project" value="UniProtKB-KW"/>
</dbReference>
<evidence type="ECO:0000313" key="3">
    <source>
        <dbReference type="EMBL" id="KKS25739.1"/>
    </source>
</evidence>
<protein>
    <recommendedName>
        <fullName evidence="5">Sortase family protein</fullName>
    </recommendedName>
</protein>
<dbReference type="Pfam" id="PF04203">
    <property type="entry name" value="Sortase"/>
    <property type="match status" value="1"/>
</dbReference>
<name>A0A0G0XLI6_9BACT</name>
<dbReference type="Gene3D" id="2.40.260.10">
    <property type="entry name" value="Sortase"/>
    <property type="match status" value="1"/>
</dbReference>
<dbReference type="Proteomes" id="UP000033856">
    <property type="component" value="Unassembled WGS sequence"/>
</dbReference>
<dbReference type="EMBL" id="LCCD01000003">
    <property type="protein sequence ID" value="KKS25739.1"/>
    <property type="molecule type" value="Genomic_DNA"/>
</dbReference>
<keyword evidence="2" id="KW-1133">Transmembrane helix</keyword>
<keyword evidence="2" id="KW-0472">Membrane</keyword>
<evidence type="ECO:0008006" key="5">
    <source>
        <dbReference type="Google" id="ProtNLM"/>
    </source>
</evidence>